<dbReference type="VEuPathDB" id="FungiDB:FUN_019851"/>
<gene>
    <name evidence="1" type="ORF">RhiirA4_471626</name>
</gene>
<sequence>MGWDGIGDSPIPFNMGGKYMSGGLVARNDKKYGNEANIISEENTGSVDYAIKKIISEILEEIICIIEGKPIQTTLGEVLTAGSLGLTPSLEDLITRLEGTELLTPIKLPKEYCKSLTDINFFPSKLRTYVHKFCNSYLKLDQQSILELYKYIQVVTKGYAGLNGDGNRLKLCEDTYINGKVPFSINNLDPDASYLVKTGQYYGVEDSVDIAPTDLYHFIVKVFTAMCNENSGKILREMLGFGYDGRILEQTWQKEFYRIGTWVLGKNKFLSCEVGSVFGCKGRIDFYVNKLE</sequence>
<organism evidence="1 2">
    <name type="scientific">Rhizophagus irregularis</name>
    <dbReference type="NCBI Taxonomy" id="588596"/>
    <lineage>
        <taxon>Eukaryota</taxon>
        <taxon>Fungi</taxon>
        <taxon>Fungi incertae sedis</taxon>
        <taxon>Mucoromycota</taxon>
        <taxon>Glomeromycotina</taxon>
        <taxon>Glomeromycetes</taxon>
        <taxon>Glomerales</taxon>
        <taxon>Glomeraceae</taxon>
        <taxon>Rhizophagus</taxon>
    </lineage>
</organism>
<protein>
    <submittedName>
        <fullName evidence="1">Uncharacterized protein</fullName>
    </submittedName>
</protein>
<dbReference type="Proteomes" id="UP000234323">
    <property type="component" value="Unassembled WGS sequence"/>
</dbReference>
<evidence type="ECO:0000313" key="1">
    <source>
        <dbReference type="EMBL" id="PKY53428.1"/>
    </source>
</evidence>
<dbReference type="AlphaFoldDB" id="A0A2I1H3G7"/>
<accession>A0A2I1H3G7</accession>
<name>A0A2I1H3G7_9GLOM</name>
<comment type="caution">
    <text evidence="1">The sequence shown here is derived from an EMBL/GenBank/DDBJ whole genome shotgun (WGS) entry which is preliminary data.</text>
</comment>
<proteinExistence type="predicted"/>
<evidence type="ECO:0000313" key="2">
    <source>
        <dbReference type="Proteomes" id="UP000234323"/>
    </source>
</evidence>
<dbReference type="EMBL" id="LLXI01001386">
    <property type="protein sequence ID" value="PKY53428.1"/>
    <property type="molecule type" value="Genomic_DNA"/>
</dbReference>
<keyword evidence="2" id="KW-1185">Reference proteome</keyword>
<reference evidence="1 2" key="1">
    <citation type="submission" date="2015-10" db="EMBL/GenBank/DDBJ databases">
        <title>Genome analyses suggest a sexual origin of heterokaryosis in a supposedly ancient asexual fungus.</title>
        <authorList>
            <person name="Ropars J."/>
            <person name="Sedzielewska K."/>
            <person name="Noel J."/>
            <person name="Charron P."/>
            <person name="Farinelli L."/>
            <person name="Marton T."/>
            <person name="Kruger M."/>
            <person name="Pelin A."/>
            <person name="Brachmann A."/>
            <person name="Corradi N."/>
        </authorList>
    </citation>
    <scope>NUCLEOTIDE SEQUENCE [LARGE SCALE GENOMIC DNA]</scope>
    <source>
        <strain evidence="1 2">A4</strain>
    </source>
</reference>